<keyword evidence="1" id="KW-0732">Signal</keyword>
<sequence>MMLKRIFGVLFTFAMTQTLIAGDATNLSGEWKVIDDKSGFTLVKVKVTEPQPHLYQGHIIEAFNPPNQPVRDLSHLKGFHLLQGLKQDLKDPYKLTIGEVVDPAINQRYQVNGKLTKRGHMMILRSPSDSDKASRKLSWVRIR</sequence>
<feature type="chain" id="PRO_5020363840" evidence="1">
    <location>
        <begin position="22"/>
        <end position="143"/>
    </location>
</feature>
<name>A0A4Q7AXN7_9GAMM</name>
<protein>
    <submittedName>
        <fullName evidence="2">DUF2147 domain-containing protein</fullName>
    </submittedName>
</protein>
<dbReference type="AlphaFoldDB" id="A0A4Q7AXN7"/>
<proteinExistence type="predicted"/>
<dbReference type="RefSeq" id="WP_130145787.1">
    <property type="nucleotide sequence ID" value="NZ_SGSU01000009.1"/>
</dbReference>
<dbReference type="Proteomes" id="UP000293483">
    <property type="component" value="Unassembled WGS sequence"/>
</dbReference>
<dbReference type="EMBL" id="SGSU01000009">
    <property type="protein sequence ID" value="RZG66905.1"/>
    <property type="molecule type" value="Genomic_DNA"/>
</dbReference>
<accession>A0A4Q7AXN7</accession>
<gene>
    <name evidence="2" type="ORF">EXE25_09510</name>
</gene>
<evidence type="ECO:0000313" key="2">
    <source>
        <dbReference type="EMBL" id="RZG66905.1"/>
    </source>
</evidence>
<evidence type="ECO:0000313" key="3">
    <source>
        <dbReference type="Proteomes" id="UP000293483"/>
    </source>
</evidence>
<organism evidence="2 3">
    <name type="scientific">Acinetobacter bouvetii</name>
    <dbReference type="NCBI Taxonomy" id="202951"/>
    <lineage>
        <taxon>Bacteria</taxon>
        <taxon>Pseudomonadati</taxon>
        <taxon>Pseudomonadota</taxon>
        <taxon>Gammaproteobacteria</taxon>
        <taxon>Moraxellales</taxon>
        <taxon>Moraxellaceae</taxon>
        <taxon>Acinetobacter</taxon>
    </lineage>
</organism>
<feature type="signal peptide" evidence="1">
    <location>
        <begin position="1"/>
        <end position="21"/>
    </location>
</feature>
<evidence type="ECO:0000256" key="1">
    <source>
        <dbReference type="SAM" id="SignalP"/>
    </source>
</evidence>
<reference evidence="2 3" key="1">
    <citation type="submission" date="2019-02" db="EMBL/GenBank/DDBJ databases">
        <title>The Batch Genome Submission of Acinetobacter spp. strains.</title>
        <authorList>
            <person name="Qin J."/>
            <person name="Hu Y."/>
            <person name="Ye H."/>
            <person name="Wei L."/>
            <person name="Feng Y."/>
            <person name="Zong Z."/>
        </authorList>
    </citation>
    <scope>NUCLEOTIDE SEQUENCE [LARGE SCALE GENOMIC DNA]</scope>
    <source>
        <strain evidence="2 3">WCHABo060081</strain>
    </source>
</reference>
<comment type="caution">
    <text evidence="2">The sequence shown here is derived from an EMBL/GenBank/DDBJ whole genome shotgun (WGS) entry which is preliminary data.</text>
</comment>